<dbReference type="PANTHER" id="PTHR32166:SF81">
    <property type="entry name" value="OS06G0658400 PROTEIN"/>
    <property type="match status" value="1"/>
</dbReference>
<dbReference type="SUPFAM" id="SSF53098">
    <property type="entry name" value="Ribonuclease H-like"/>
    <property type="match status" value="1"/>
</dbReference>
<dbReference type="OrthoDB" id="1937290at2759"/>
<dbReference type="Pfam" id="PF04937">
    <property type="entry name" value="DUF659"/>
    <property type="match status" value="1"/>
</dbReference>
<accession>A0A8B8K337</accession>
<dbReference type="PANTHER" id="PTHR32166">
    <property type="entry name" value="OSJNBA0013A04.12 PROTEIN"/>
    <property type="match status" value="1"/>
</dbReference>
<evidence type="ECO:0000313" key="5">
    <source>
        <dbReference type="RefSeq" id="XP_027337443.1"/>
    </source>
</evidence>
<organism evidence="4 5">
    <name type="scientific">Abrus precatorius</name>
    <name type="common">Indian licorice</name>
    <name type="synonym">Glycine abrus</name>
    <dbReference type="NCBI Taxonomy" id="3816"/>
    <lineage>
        <taxon>Eukaryota</taxon>
        <taxon>Viridiplantae</taxon>
        <taxon>Streptophyta</taxon>
        <taxon>Embryophyta</taxon>
        <taxon>Tracheophyta</taxon>
        <taxon>Spermatophyta</taxon>
        <taxon>Magnoliopsida</taxon>
        <taxon>eudicotyledons</taxon>
        <taxon>Gunneridae</taxon>
        <taxon>Pentapetalae</taxon>
        <taxon>rosids</taxon>
        <taxon>fabids</taxon>
        <taxon>Fabales</taxon>
        <taxon>Fabaceae</taxon>
        <taxon>Papilionoideae</taxon>
        <taxon>50 kb inversion clade</taxon>
        <taxon>NPAAA clade</taxon>
        <taxon>indigoferoid/millettioid clade</taxon>
        <taxon>Abreae</taxon>
        <taxon>Abrus</taxon>
    </lineage>
</organism>
<gene>
    <name evidence="5" type="primary">LOC113851164</name>
</gene>
<reference evidence="4" key="1">
    <citation type="journal article" date="2019" name="Toxins">
        <title>Detection of Abrin-Like and Prepropulchellin-Like Toxin Genes and Transcripts Using Whole Genome Sequencing and Full-Length Transcript Sequencing of Abrus precatorius.</title>
        <authorList>
            <person name="Hovde B.T."/>
            <person name="Daligault H.E."/>
            <person name="Hanschen E.R."/>
            <person name="Kunde Y.A."/>
            <person name="Johnson M.B."/>
            <person name="Starkenburg S.R."/>
            <person name="Johnson S.L."/>
        </authorList>
    </citation>
    <scope>NUCLEOTIDE SEQUENCE [LARGE SCALE GENOMIC DNA]</scope>
</reference>
<dbReference type="GO" id="GO:0046983">
    <property type="term" value="F:protein dimerization activity"/>
    <property type="evidence" value="ECO:0007669"/>
    <property type="project" value="InterPro"/>
</dbReference>
<dbReference type="Proteomes" id="UP000694853">
    <property type="component" value="Unplaced"/>
</dbReference>
<feature type="domain" description="HAT C-terminal dimerisation" evidence="3">
    <location>
        <begin position="475"/>
        <end position="519"/>
    </location>
</feature>
<evidence type="ECO:0000313" key="4">
    <source>
        <dbReference type="Proteomes" id="UP000694853"/>
    </source>
</evidence>
<evidence type="ECO:0000259" key="2">
    <source>
        <dbReference type="Pfam" id="PF04937"/>
    </source>
</evidence>
<dbReference type="InterPro" id="IPR012337">
    <property type="entry name" value="RNaseH-like_sf"/>
</dbReference>
<sequence length="519" mass="59414">MAVEKAKPVQVPLPTGTTSLNPPVDGSKRRRGGPLERVFNNTARDHLTCEIARMFYSAGLSFNIARNPYFVSSYTFAANTQILGFLPPGYNAIRTSLLQKENANIVKLLQPIKDTWPKKSLSIISDGWTDAQRRPLINFMAACDSGPMFFKAIDGFGEYKDKNYITNLILSTIDEVGAQNVVQIITDNAPVCKAVGSIVESVHPHIFWTPCVVHTVNLTLKGICSPKNTPANEVAYNECSWISQLPDDAYFIRNFIMNHSMRLAMLNQFNNLKLFSIAETRFASTIIMLKRLRTLKHGLQTMVISEQWSHYKEDDVPRVTLMKETIPDDSFWDKIAYILSFTNPMYEMLHSCDTDEPTLHLVYEKWDAMIKQVKYAIYQHEGKELNEHSSFYEVMYNILIDRWTKSNTPLHCLAHSLNLRQWLNEAPNRVPPHKDNEICIGRNKCLRSYFLYPRKRLDATQEFVKFSSGGEEIGKFDCLQDRWNLKPKEWWVMYGAALPKLQTIALKVLSQPSSSSCCE</sequence>
<dbReference type="RefSeq" id="XP_027337443.1">
    <property type="nucleotide sequence ID" value="XM_027481642.1"/>
</dbReference>
<proteinExistence type="predicted"/>
<feature type="domain" description="DUF659" evidence="2">
    <location>
        <begin position="88"/>
        <end position="244"/>
    </location>
</feature>
<dbReference type="GeneID" id="113851164"/>
<feature type="region of interest" description="Disordered" evidence="1">
    <location>
        <begin position="1"/>
        <end position="35"/>
    </location>
</feature>
<reference evidence="5" key="2">
    <citation type="submission" date="2025-08" db="UniProtKB">
        <authorList>
            <consortium name="RefSeq"/>
        </authorList>
    </citation>
    <scope>IDENTIFICATION</scope>
    <source>
        <tissue evidence="5">Young leaves</tissue>
    </source>
</reference>
<evidence type="ECO:0000256" key="1">
    <source>
        <dbReference type="SAM" id="MobiDB-lite"/>
    </source>
</evidence>
<dbReference type="InterPro" id="IPR008906">
    <property type="entry name" value="HATC_C_dom"/>
</dbReference>
<dbReference type="InterPro" id="IPR007021">
    <property type="entry name" value="DUF659"/>
</dbReference>
<evidence type="ECO:0000259" key="3">
    <source>
        <dbReference type="Pfam" id="PF05699"/>
    </source>
</evidence>
<dbReference type="KEGG" id="aprc:113851164"/>
<dbReference type="Pfam" id="PF05699">
    <property type="entry name" value="Dimer_Tnp_hAT"/>
    <property type="match status" value="1"/>
</dbReference>
<keyword evidence="4" id="KW-1185">Reference proteome</keyword>
<dbReference type="AlphaFoldDB" id="A0A8B8K337"/>
<name>A0A8B8K337_ABRPR</name>
<protein>
    <submittedName>
        <fullName evidence="5">Uncharacterized protein LOC113851164</fullName>
    </submittedName>
</protein>